<organism evidence="1 2">
    <name type="scientific">Qipengyuania nanhaisediminis</name>
    <dbReference type="NCBI Taxonomy" id="604088"/>
    <lineage>
        <taxon>Bacteria</taxon>
        <taxon>Pseudomonadati</taxon>
        <taxon>Pseudomonadota</taxon>
        <taxon>Alphaproteobacteria</taxon>
        <taxon>Sphingomonadales</taxon>
        <taxon>Erythrobacteraceae</taxon>
        <taxon>Qipengyuania</taxon>
    </lineage>
</organism>
<dbReference type="RefSeq" id="WP_143089590.1">
    <property type="nucleotide sequence ID" value="NZ_FOWZ01000002.1"/>
</dbReference>
<sequence>MYFSFNGFFAVDELEKLSLALSDLLQAEGLDTLSDVSVSFLGWRGKERCQIVDPDGFVTTISTDWEEVGRTRGSSKVQLHLPAGITIRDRPQDLEWSPLAVLARRDD</sequence>
<dbReference type="STRING" id="604088.SAMN04488060_1384"/>
<name>A0A1I5MIK5_9SPHN</name>
<proteinExistence type="predicted"/>
<reference evidence="2" key="1">
    <citation type="submission" date="2016-10" db="EMBL/GenBank/DDBJ databases">
        <authorList>
            <person name="Varghese N."/>
            <person name="Submissions S."/>
        </authorList>
    </citation>
    <scope>NUCLEOTIDE SEQUENCE [LARGE SCALE GENOMIC DNA]</scope>
    <source>
        <strain evidence="2">CGMCC 1.7715</strain>
    </source>
</reference>
<protein>
    <submittedName>
        <fullName evidence="1">Uncharacterized protein</fullName>
    </submittedName>
</protein>
<dbReference type="EMBL" id="FOWZ01000002">
    <property type="protein sequence ID" value="SFP09323.1"/>
    <property type="molecule type" value="Genomic_DNA"/>
</dbReference>
<evidence type="ECO:0000313" key="2">
    <source>
        <dbReference type="Proteomes" id="UP000199331"/>
    </source>
</evidence>
<dbReference type="OrthoDB" id="9847538at2"/>
<dbReference type="Proteomes" id="UP000199331">
    <property type="component" value="Unassembled WGS sequence"/>
</dbReference>
<keyword evidence="2" id="KW-1185">Reference proteome</keyword>
<accession>A0A1I5MIK5</accession>
<evidence type="ECO:0000313" key="1">
    <source>
        <dbReference type="EMBL" id="SFP09323.1"/>
    </source>
</evidence>
<dbReference type="AlphaFoldDB" id="A0A1I5MIK5"/>
<gene>
    <name evidence="1" type="ORF">SAMN04488060_1384</name>
</gene>